<evidence type="ECO:0000313" key="4">
    <source>
        <dbReference type="EMBL" id="MFG3818522.1"/>
    </source>
</evidence>
<keyword evidence="1 2" id="KW-0238">DNA-binding</keyword>
<evidence type="ECO:0000313" key="5">
    <source>
        <dbReference type="Proteomes" id="UP001604335"/>
    </source>
</evidence>
<dbReference type="GO" id="GO:0003677">
    <property type="term" value="F:DNA binding"/>
    <property type="evidence" value="ECO:0007669"/>
    <property type="project" value="UniProtKB-KW"/>
</dbReference>
<evidence type="ECO:0000256" key="2">
    <source>
        <dbReference type="PROSITE-ProRule" id="PRU00252"/>
    </source>
</evidence>
<proteinExistence type="predicted"/>
<dbReference type="EMBL" id="JAZAQF010000078">
    <property type="protein sequence ID" value="MFG3818522.1"/>
    <property type="molecule type" value="Genomic_DNA"/>
</dbReference>
<accession>A0ABW7CC80</accession>
<dbReference type="InterPro" id="IPR012340">
    <property type="entry name" value="NA-bd_OB-fold"/>
</dbReference>
<keyword evidence="5" id="KW-1185">Reference proteome</keyword>
<comment type="caution">
    <text evidence="4">The sequence shown here is derived from an EMBL/GenBank/DDBJ whole genome shotgun (WGS) entry which is preliminary data.</text>
</comment>
<dbReference type="Pfam" id="PF00436">
    <property type="entry name" value="SSB"/>
    <property type="match status" value="1"/>
</dbReference>
<feature type="compositionally biased region" description="Pro residues" evidence="3">
    <location>
        <begin position="121"/>
        <end position="143"/>
    </location>
</feature>
<dbReference type="Proteomes" id="UP001604335">
    <property type="component" value="Unassembled WGS sequence"/>
</dbReference>
<evidence type="ECO:0000256" key="1">
    <source>
        <dbReference type="ARBA" id="ARBA00023125"/>
    </source>
</evidence>
<gene>
    <name evidence="4" type="ORF">VPK24_12800</name>
</gene>
<feature type="region of interest" description="Disordered" evidence="3">
    <location>
        <begin position="102"/>
        <end position="155"/>
    </location>
</feature>
<sequence>MNSCVLMAEVVKDPELRYTPDNLAIAEMLVQFPGQRPEDPSATIKAVGFGNLANEIQQSCHQGDRVILEGRLTMTTIDRPEGFKEKRAELRVGRVHSLGSLASSAMAAPVAPPTNASYRSAPPPAATVPPRPTPAPTPAPAPAPSDELDYDEIPF</sequence>
<organism evidence="4 5">
    <name type="scientific">Limnothrix redekei LRLZ20PSL1</name>
    <dbReference type="NCBI Taxonomy" id="3112953"/>
    <lineage>
        <taxon>Bacteria</taxon>
        <taxon>Bacillati</taxon>
        <taxon>Cyanobacteriota</taxon>
        <taxon>Cyanophyceae</taxon>
        <taxon>Pseudanabaenales</taxon>
        <taxon>Pseudanabaenaceae</taxon>
        <taxon>Limnothrix</taxon>
    </lineage>
</organism>
<dbReference type="InterPro" id="IPR000424">
    <property type="entry name" value="Primosome_PriB/ssb"/>
</dbReference>
<dbReference type="Gene3D" id="2.40.50.140">
    <property type="entry name" value="Nucleic acid-binding proteins"/>
    <property type="match status" value="1"/>
</dbReference>
<feature type="compositionally biased region" description="Acidic residues" evidence="3">
    <location>
        <begin position="146"/>
        <end position="155"/>
    </location>
</feature>
<evidence type="ECO:0000256" key="3">
    <source>
        <dbReference type="SAM" id="MobiDB-lite"/>
    </source>
</evidence>
<dbReference type="CDD" id="cd04496">
    <property type="entry name" value="SSB_OBF"/>
    <property type="match status" value="1"/>
</dbReference>
<dbReference type="RefSeq" id="WP_393013930.1">
    <property type="nucleotide sequence ID" value="NZ_JAZAQF010000078.1"/>
</dbReference>
<reference evidence="5" key="1">
    <citation type="journal article" date="2024" name="Algal Res.">
        <title>Biochemical, toxicological and genomic investigation of a high-biomass producing Limnothrix strain isolated from Italian shallow drinking water reservoir.</title>
        <authorList>
            <person name="Simonazzi M."/>
            <person name="Shishido T.K."/>
            <person name="Delbaje E."/>
            <person name="Wahlsten M."/>
            <person name="Fewer D.P."/>
            <person name="Sivonen K."/>
            <person name="Pezzolesi L."/>
            <person name="Pistocchi R."/>
        </authorList>
    </citation>
    <scope>NUCLEOTIDE SEQUENCE [LARGE SCALE GENOMIC DNA]</scope>
    <source>
        <strain evidence="5">LRLZ20PSL1</strain>
    </source>
</reference>
<dbReference type="PROSITE" id="PS50935">
    <property type="entry name" value="SSB"/>
    <property type="match status" value="1"/>
</dbReference>
<dbReference type="SUPFAM" id="SSF50249">
    <property type="entry name" value="Nucleic acid-binding proteins"/>
    <property type="match status" value="1"/>
</dbReference>
<protein>
    <submittedName>
        <fullName evidence="4">Single-stranded DNA-binding protein</fullName>
    </submittedName>
</protein>
<name>A0ABW7CC80_9CYAN</name>